<feature type="domain" description="Acyl-CoA dehydrogenase/oxidase C-terminal" evidence="7">
    <location>
        <begin position="236"/>
        <end position="385"/>
    </location>
</feature>
<dbReference type="PANTHER" id="PTHR48083">
    <property type="entry name" value="MEDIUM-CHAIN SPECIFIC ACYL-COA DEHYDROGENASE, MITOCHONDRIAL-RELATED"/>
    <property type="match status" value="1"/>
</dbReference>
<evidence type="ECO:0000256" key="5">
    <source>
        <dbReference type="ARBA" id="ARBA00022827"/>
    </source>
</evidence>
<sequence>MQHPQQHHDVFTAWLADGIRRFTDEAIIPSEPVLARGDVAASQRMRELQQQARAAGLWGVFFPAALGGRIASAADYLPVAEQEGRSEYGPAIFGSRAALDVHMLHRHGSAAVRERFLAPLAAGEITGAYAVSEPDGVGSVPSTIGTSATRVGDTWIVSGRKWFISRAKGAAFVTVVARTEADTASAHPFSMIVVPTETAGFSVGQEAEILGRPQGQCELSFDRVAVPQSCVLSQAGQGLDLMRERLSLGRTLNAMHWLGLAQRCFDMMCGRICSPRGTLARLPDKQLVRQHVFNVRQAIVGARALVRLAAGSLEAPAGNEVDINMAKVAASRALSLAVDSATQIFGAEGLGDGTPLSSIYRTARTTRILDGADEVLINAVGRRILQEYAEAVR</sequence>
<dbReference type="AlphaFoldDB" id="A0A7U7PQU8"/>
<dbReference type="Pfam" id="PF02771">
    <property type="entry name" value="Acyl-CoA_dh_N"/>
    <property type="match status" value="1"/>
</dbReference>
<keyword evidence="6" id="KW-0560">Oxidoreductase</keyword>
<evidence type="ECO:0000259" key="7">
    <source>
        <dbReference type="Pfam" id="PF00441"/>
    </source>
</evidence>
<dbReference type="Gene3D" id="1.20.140.10">
    <property type="entry name" value="Butyryl-CoA Dehydrogenase, subunit A, domain 3"/>
    <property type="match status" value="1"/>
</dbReference>
<dbReference type="PANTHER" id="PTHR48083:SF13">
    <property type="entry name" value="ACYL-COA DEHYDROGENASE FAMILY MEMBER 11"/>
    <property type="match status" value="1"/>
</dbReference>
<name>A0A7U7PQU8_RALSL</name>
<keyword evidence="4" id="KW-0285">Flavoprotein</keyword>
<dbReference type="Gene3D" id="2.40.110.10">
    <property type="entry name" value="Butyryl-CoA Dehydrogenase, subunit A, domain 2"/>
    <property type="match status" value="1"/>
</dbReference>
<evidence type="ECO:0000256" key="1">
    <source>
        <dbReference type="ARBA" id="ARBA00001974"/>
    </source>
</evidence>
<dbReference type="Proteomes" id="UP000053470">
    <property type="component" value="Unassembled WGS sequence"/>
</dbReference>
<reference evidence="10" key="2">
    <citation type="submission" date="2022-04" db="EMBL/GenBank/DDBJ databases">
        <title>Genomic draft of R. solanacearum strain IPO1609, a phylotype IIB1/biovar 2/race 3 strain isolated from potato in Europe.</title>
        <authorList>
            <person name="Boucher C."/>
            <person name="Carrere S."/>
            <person name="Dossat C."/>
            <person name="Elbaz M."/>
            <person name="Genin S."/>
            <person name="Gouzy J."/>
            <person name="Prior P."/>
            <person name="Segurens B."/>
            <person name="Wincker P."/>
        </authorList>
    </citation>
    <scope>NUCLEOTIDE SEQUENCE</scope>
    <source>
        <strain evidence="10">IPO1609</strain>
    </source>
</reference>
<dbReference type="SUPFAM" id="SSF47203">
    <property type="entry name" value="Acyl-CoA dehydrogenase C-terminal domain-like"/>
    <property type="match status" value="1"/>
</dbReference>
<dbReference type="GO" id="GO:0003995">
    <property type="term" value="F:acyl-CoA dehydrogenase activity"/>
    <property type="evidence" value="ECO:0007669"/>
    <property type="project" value="TreeGrafter"/>
</dbReference>
<dbReference type="RefSeq" id="WP_003264801.1">
    <property type="nucleotide sequence ID" value="NZ_LN651281.1"/>
</dbReference>
<dbReference type="GO" id="GO:0033539">
    <property type="term" value="P:fatty acid beta-oxidation using acyl-CoA dehydrogenase"/>
    <property type="evidence" value="ECO:0007669"/>
    <property type="project" value="TreeGrafter"/>
</dbReference>
<evidence type="ECO:0000313" key="10">
    <source>
        <dbReference type="EMBL" id="CEJ17318.1"/>
    </source>
</evidence>
<evidence type="ECO:0000259" key="9">
    <source>
        <dbReference type="Pfam" id="PF02771"/>
    </source>
</evidence>
<dbReference type="InterPro" id="IPR036250">
    <property type="entry name" value="AcylCo_DH-like_C"/>
</dbReference>
<dbReference type="Pfam" id="PF02770">
    <property type="entry name" value="Acyl-CoA_dh_M"/>
    <property type="match status" value="1"/>
</dbReference>
<feature type="domain" description="Acyl-CoA oxidase/dehydrogenase middle" evidence="8">
    <location>
        <begin position="128"/>
        <end position="224"/>
    </location>
</feature>
<dbReference type="GO" id="GO:0050660">
    <property type="term" value="F:flavin adenine dinucleotide binding"/>
    <property type="evidence" value="ECO:0007669"/>
    <property type="project" value="InterPro"/>
</dbReference>
<dbReference type="EMBL" id="LN651281">
    <property type="protein sequence ID" value="CEJ17318.1"/>
    <property type="molecule type" value="Genomic_DNA"/>
</dbReference>
<dbReference type="Gene3D" id="1.10.540.10">
    <property type="entry name" value="Acyl-CoA dehydrogenase/oxidase, N-terminal domain"/>
    <property type="match status" value="1"/>
</dbReference>
<comment type="cofactor">
    <cofactor evidence="1">
        <name>FAD</name>
        <dbReference type="ChEBI" id="CHEBI:57692"/>
    </cofactor>
</comment>
<evidence type="ECO:0000256" key="4">
    <source>
        <dbReference type="ARBA" id="ARBA00022630"/>
    </source>
</evidence>
<comment type="subunit">
    <text evidence="3">Homodimer.</text>
</comment>
<dbReference type="SUPFAM" id="SSF56645">
    <property type="entry name" value="Acyl-CoA dehydrogenase NM domain-like"/>
    <property type="match status" value="1"/>
</dbReference>
<comment type="similarity">
    <text evidence="2">Belongs to the acyl-CoA dehydrogenase family.</text>
</comment>
<proteinExistence type="inferred from homology"/>
<dbReference type="Pfam" id="PF00441">
    <property type="entry name" value="Acyl-CoA_dh_1"/>
    <property type="match status" value="1"/>
</dbReference>
<evidence type="ECO:0000259" key="8">
    <source>
        <dbReference type="Pfam" id="PF02770"/>
    </source>
</evidence>
<evidence type="ECO:0000313" key="11">
    <source>
        <dbReference type="Proteomes" id="UP000053470"/>
    </source>
</evidence>
<keyword evidence="5" id="KW-0274">FAD</keyword>
<dbReference type="InterPro" id="IPR009100">
    <property type="entry name" value="AcylCoA_DH/oxidase_NM_dom_sf"/>
</dbReference>
<accession>A0A7U7PQU8</accession>
<dbReference type="InterPro" id="IPR046373">
    <property type="entry name" value="Acyl-CoA_Oxase/DH_mid-dom_sf"/>
</dbReference>
<dbReference type="InterPro" id="IPR037069">
    <property type="entry name" value="AcylCoA_DH/ox_N_sf"/>
</dbReference>
<dbReference type="InterPro" id="IPR006091">
    <property type="entry name" value="Acyl-CoA_Oxase/DH_mid-dom"/>
</dbReference>
<feature type="domain" description="Acyl-CoA dehydrogenase/oxidase N-terminal" evidence="9">
    <location>
        <begin position="15"/>
        <end position="124"/>
    </location>
</feature>
<dbReference type="InterPro" id="IPR013786">
    <property type="entry name" value="AcylCoA_DH/ox_N"/>
</dbReference>
<keyword evidence="11" id="KW-1185">Reference proteome</keyword>
<organism evidence="10 11">
    <name type="scientific">Ralstonia solanacearum IPO1609</name>
    <dbReference type="NCBI Taxonomy" id="564066"/>
    <lineage>
        <taxon>Bacteria</taxon>
        <taxon>Pseudomonadati</taxon>
        <taxon>Pseudomonadota</taxon>
        <taxon>Betaproteobacteria</taxon>
        <taxon>Burkholderiales</taxon>
        <taxon>Burkholderiaceae</taxon>
        <taxon>Ralstonia</taxon>
        <taxon>Ralstonia solanacearum species complex</taxon>
    </lineage>
</organism>
<gene>
    <name evidence="10" type="ORF">RSIPO_04014</name>
</gene>
<evidence type="ECO:0000256" key="6">
    <source>
        <dbReference type="ARBA" id="ARBA00023002"/>
    </source>
</evidence>
<dbReference type="InterPro" id="IPR009075">
    <property type="entry name" value="AcylCo_DH/oxidase_C"/>
</dbReference>
<reference evidence="10" key="1">
    <citation type="submission" date="2014-11" db="EMBL/GenBank/DDBJ databases">
        <authorList>
            <person name="Genoscope - CEA"/>
        </authorList>
    </citation>
    <scope>NUCLEOTIDE SEQUENCE</scope>
    <source>
        <strain evidence="10">IPO1609</strain>
    </source>
</reference>
<dbReference type="InterPro" id="IPR050741">
    <property type="entry name" value="Acyl-CoA_dehydrogenase"/>
</dbReference>
<protein>
    <submittedName>
        <fullName evidence="10">Acyl-coa dehydrogenase protein</fullName>
    </submittedName>
</protein>
<evidence type="ECO:0000256" key="3">
    <source>
        <dbReference type="ARBA" id="ARBA00011738"/>
    </source>
</evidence>
<evidence type="ECO:0000256" key="2">
    <source>
        <dbReference type="ARBA" id="ARBA00009347"/>
    </source>
</evidence>
<dbReference type="GO" id="GO:0005737">
    <property type="term" value="C:cytoplasm"/>
    <property type="evidence" value="ECO:0007669"/>
    <property type="project" value="TreeGrafter"/>
</dbReference>